<proteinExistence type="predicted"/>
<reference evidence="1 2" key="1">
    <citation type="submission" date="2018-07" db="EMBL/GenBank/DDBJ databases">
        <title>Microbacterium endoborsara sp. nov., a novel actinobacterium isolated from Borszczowia aralocaspica.</title>
        <authorList>
            <person name="An D."/>
        </authorList>
    </citation>
    <scope>NUCLEOTIDE SEQUENCE [LARGE SCALE GENOMIC DNA]</scope>
    <source>
        <strain evidence="1 2">C1.15228</strain>
    </source>
</reference>
<dbReference type="EMBL" id="QORO01000001">
    <property type="protein sequence ID" value="RCK61381.1"/>
    <property type="molecule type" value="Genomic_DNA"/>
</dbReference>
<accession>A0A367Y8Q4</accession>
<name>A0A367Y8Q4_9MICO</name>
<keyword evidence="2" id="KW-1185">Reference proteome</keyword>
<dbReference type="AlphaFoldDB" id="A0A367Y8Q4"/>
<comment type="caution">
    <text evidence="1">The sequence shown here is derived from an EMBL/GenBank/DDBJ whole genome shotgun (WGS) entry which is preliminary data.</text>
</comment>
<sequence>MIFGFSPDSPQCSRAGCTADARSSVVWRNPRIHGPERRKVWLACDEHAPYLREFLTSRAFPVTVVDGVVDGSGIELPEVSA</sequence>
<dbReference type="Proteomes" id="UP000253508">
    <property type="component" value="Unassembled WGS sequence"/>
</dbReference>
<evidence type="ECO:0000313" key="2">
    <source>
        <dbReference type="Proteomes" id="UP000253508"/>
    </source>
</evidence>
<organism evidence="1 2">
    <name type="scientific">Microbacterium sorbitolivorans</name>
    <dbReference type="NCBI Taxonomy" id="1867410"/>
    <lineage>
        <taxon>Bacteria</taxon>
        <taxon>Bacillati</taxon>
        <taxon>Actinomycetota</taxon>
        <taxon>Actinomycetes</taxon>
        <taxon>Micrococcales</taxon>
        <taxon>Microbacteriaceae</taxon>
        <taxon>Microbacterium</taxon>
    </lineage>
</organism>
<evidence type="ECO:0000313" key="1">
    <source>
        <dbReference type="EMBL" id="RCK61381.1"/>
    </source>
</evidence>
<evidence type="ECO:0008006" key="3">
    <source>
        <dbReference type="Google" id="ProtNLM"/>
    </source>
</evidence>
<dbReference type="RefSeq" id="WP_114116487.1">
    <property type="nucleotide sequence ID" value="NZ_BMHU01000001.1"/>
</dbReference>
<gene>
    <name evidence="1" type="ORF">DTO57_01650</name>
</gene>
<dbReference type="OrthoDB" id="5193525at2"/>
<protein>
    <recommendedName>
        <fullName evidence="3">Acetone carboxylase</fullName>
    </recommendedName>
</protein>